<feature type="region of interest" description="Disordered" evidence="1">
    <location>
        <begin position="254"/>
        <end position="285"/>
    </location>
</feature>
<dbReference type="InterPro" id="IPR046349">
    <property type="entry name" value="C1-like_sf"/>
</dbReference>
<protein>
    <submittedName>
        <fullName evidence="3">Uncharacterized protein LOC114843500</fullName>
    </submittedName>
</protein>
<gene>
    <name evidence="3" type="primary">LOC114843500</name>
</gene>
<feature type="compositionally biased region" description="Polar residues" evidence="1">
    <location>
        <begin position="139"/>
        <end position="149"/>
    </location>
</feature>
<feature type="compositionally biased region" description="Acidic residues" evidence="1">
    <location>
        <begin position="1"/>
        <end position="15"/>
    </location>
</feature>
<feature type="compositionally biased region" description="Basic and acidic residues" evidence="1">
    <location>
        <begin position="33"/>
        <end position="70"/>
    </location>
</feature>
<dbReference type="KEGG" id="bspl:114843500"/>
<dbReference type="OrthoDB" id="5376140at2759"/>
<feature type="compositionally biased region" description="Acidic residues" evidence="1">
    <location>
        <begin position="261"/>
        <end position="283"/>
    </location>
</feature>
<dbReference type="AlphaFoldDB" id="A0A6P7KWD6"/>
<dbReference type="RefSeq" id="XP_028985935.1">
    <property type="nucleotide sequence ID" value="XM_029130102.3"/>
</dbReference>
<dbReference type="PANTHER" id="PTHR33480:SF5">
    <property type="entry name" value="SI:DKEY-51D8.9"/>
    <property type="match status" value="1"/>
</dbReference>
<feature type="compositionally biased region" description="Basic and acidic residues" evidence="1">
    <location>
        <begin position="150"/>
        <end position="164"/>
    </location>
</feature>
<keyword evidence="2" id="KW-1185">Reference proteome</keyword>
<dbReference type="GeneID" id="114843500"/>
<name>A0A6P7KWD6_BETSP</name>
<feature type="region of interest" description="Disordered" evidence="1">
    <location>
        <begin position="1"/>
        <end position="189"/>
    </location>
</feature>
<proteinExistence type="predicted"/>
<dbReference type="Proteomes" id="UP000515150">
    <property type="component" value="Chromosome 2"/>
</dbReference>
<evidence type="ECO:0000313" key="2">
    <source>
        <dbReference type="Proteomes" id="UP000515150"/>
    </source>
</evidence>
<feature type="compositionally biased region" description="Polar residues" evidence="1">
    <location>
        <begin position="72"/>
        <end position="82"/>
    </location>
</feature>
<evidence type="ECO:0000313" key="3">
    <source>
        <dbReference type="RefSeq" id="XP_028985935.1"/>
    </source>
</evidence>
<evidence type="ECO:0000256" key="1">
    <source>
        <dbReference type="SAM" id="MobiDB-lite"/>
    </source>
</evidence>
<accession>A0A6P7KWD6</accession>
<dbReference type="PANTHER" id="PTHR33480">
    <property type="entry name" value="SET DOMAIN-CONTAINING PROTEIN-RELATED"/>
    <property type="match status" value="1"/>
</dbReference>
<dbReference type="SUPFAM" id="SSF57889">
    <property type="entry name" value="Cysteine-rich domain"/>
    <property type="match status" value="1"/>
</dbReference>
<feature type="compositionally biased region" description="Basic and acidic residues" evidence="1">
    <location>
        <begin position="83"/>
        <end position="127"/>
    </location>
</feature>
<sequence>MDQYELEMKEEDADIYQDQNKSDMEFQDPSLTEQDRSISEIKKEEQDRSTNGVKKEEQDRSISEIKKEEQDPNSTNQDLSTSEIEKEEHDRSTNGVKKEEQDRSTSGIKKEEQGRSTNGVKKEEQDRSTNGVKEEEQDPNLTEQDQSLTEQHRSTSGIKEEQQDRSISGAEEEQQDRDHAGPTDQQCKRHQPVFTTMSSVEKCVRCVGPVSSLRWLGYKCKVCLEVWHKSCFGQTENENLEDLYKLQLFDDDLTSDGSGTADEDEDSSEEEYIPDSEASEDCDSVASMSVASTPSKIGPAQTQAVASDTSTTEDEVFLSAAKPCNLTSSDQQRNDGQKHIFTSTPVTSSSINYCYICGKAQTKFARHLRTHKTHVEIERIFSLPKKSKVRKRQLEKVRNRGNFQHNAEVLQSGMGSLKVKRKTKTGHAIGKFIHCMYCKGLYIRKELWRHVKRCPEKPEVDDLLNEVTGKKKVLGFASAVESGPIQKISSGVWKLLGAMRDDDVTSVVRNDVCILQFAQSLFNRHGQDTTKYEYMRQKLREVGRLLLCLRKDFSVQNIEDAIRPANFHRVIEGVKKLSGFDEETHSYQTPSLALKLGHILNRIAEIIHWRARMATDENLIKSTETFKRLYRSKWSELLSHSTPNTLSDAKYNKPSTLPFTKDVQKLHQYLEKQSESAFCNLKEKATQQNYANLAKVTLAQTVVFNRRRAGEVSKMHLKCFFERDQTNLHEDVAMGLSKVEQRLCKYFTRLEIKGKRGRKVPVLLTPKMIDALSLLTDSRSECCVNEKNVFLFARPKSMSHYRGHDCLRIHSNQCGAKHPEYLRSTQLQKHVATLSQVLNLKNNELDQVADFMGHDIRVHRNFYRLPIPTKQLAKISKMLLSMEKGQLSNMQGKSLDEIEIDDEIFASDREKKTKKREGEVDDDHALAASEVDSGIWPSEPMDSKEQGGEDSTIDEIAEEPNPMRKPKRLWSKAEVTAVMRHFKDHVLEGRRATKNECCQCKRAEAPVLDERTVQNIRDFVRNRGVSVKRKSQK</sequence>
<organism evidence="2 3">
    <name type="scientific">Betta splendens</name>
    <name type="common">Siamese fighting fish</name>
    <dbReference type="NCBI Taxonomy" id="158456"/>
    <lineage>
        <taxon>Eukaryota</taxon>
        <taxon>Metazoa</taxon>
        <taxon>Chordata</taxon>
        <taxon>Craniata</taxon>
        <taxon>Vertebrata</taxon>
        <taxon>Euteleostomi</taxon>
        <taxon>Actinopterygii</taxon>
        <taxon>Neopterygii</taxon>
        <taxon>Teleostei</taxon>
        <taxon>Neoteleostei</taxon>
        <taxon>Acanthomorphata</taxon>
        <taxon>Anabantaria</taxon>
        <taxon>Anabantiformes</taxon>
        <taxon>Anabantoidei</taxon>
        <taxon>Osphronemidae</taxon>
        <taxon>Betta</taxon>
    </lineage>
</organism>
<dbReference type="InParanoid" id="A0A6P7KWD6"/>
<reference evidence="3" key="1">
    <citation type="submission" date="2025-08" db="UniProtKB">
        <authorList>
            <consortium name="RefSeq"/>
        </authorList>
    </citation>
    <scope>IDENTIFICATION</scope>
</reference>